<evidence type="ECO:0000313" key="2">
    <source>
        <dbReference type="EMBL" id="RUO96740.1"/>
    </source>
</evidence>
<evidence type="ECO:0000259" key="1">
    <source>
        <dbReference type="PROSITE" id="PS50011"/>
    </source>
</evidence>
<sequence length="98" mass="11580">MTIHRSLPKHARIVQFLNSFETADWLFLLLEYIEGTDLYWWITQKSDQYDHTGRKLTERERLEVVRGVFKQCLEAVSVVHESGVSHRDLKPEVRALLV</sequence>
<dbReference type="GO" id="GO:0005524">
    <property type="term" value="F:ATP binding"/>
    <property type="evidence" value="ECO:0007669"/>
    <property type="project" value="InterPro"/>
</dbReference>
<gene>
    <name evidence="2" type="ORF">BC936DRAFT_141530</name>
</gene>
<keyword evidence="2" id="KW-0808">Transferase</keyword>
<dbReference type="AlphaFoldDB" id="A0A433A216"/>
<dbReference type="Pfam" id="PF00069">
    <property type="entry name" value="Pkinase"/>
    <property type="match status" value="1"/>
</dbReference>
<dbReference type="SUPFAM" id="SSF56112">
    <property type="entry name" value="Protein kinase-like (PK-like)"/>
    <property type="match status" value="1"/>
</dbReference>
<feature type="domain" description="Protein kinase" evidence="1">
    <location>
        <begin position="1"/>
        <end position="98"/>
    </location>
</feature>
<organism evidence="2 3">
    <name type="scientific">Jimgerdemannia flammicorona</name>
    <dbReference type="NCBI Taxonomy" id="994334"/>
    <lineage>
        <taxon>Eukaryota</taxon>
        <taxon>Fungi</taxon>
        <taxon>Fungi incertae sedis</taxon>
        <taxon>Mucoromycota</taxon>
        <taxon>Mucoromycotina</taxon>
        <taxon>Endogonomycetes</taxon>
        <taxon>Endogonales</taxon>
        <taxon>Endogonaceae</taxon>
        <taxon>Jimgerdemannia</taxon>
    </lineage>
</organism>
<dbReference type="OrthoDB" id="541276at2759"/>
<keyword evidence="2" id="KW-0418">Kinase</keyword>
<dbReference type="Gene3D" id="1.10.510.10">
    <property type="entry name" value="Transferase(Phosphotransferase) domain 1"/>
    <property type="match status" value="1"/>
</dbReference>
<dbReference type="PROSITE" id="PS50011">
    <property type="entry name" value="PROTEIN_KINASE_DOM"/>
    <property type="match status" value="1"/>
</dbReference>
<comment type="caution">
    <text evidence="2">The sequence shown here is derived from an EMBL/GenBank/DDBJ whole genome shotgun (WGS) entry which is preliminary data.</text>
</comment>
<proteinExistence type="predicted"/>
<dbReference type="Proteomes" id="UP000268093">
    <property type="component" value="Unassembled WGS sequence"/>
</dbReference>
<dbReference type="EMBL" id="RBNI01019870">
    <property type="protein sequence ID" value="RUO96740.1"/>
    <property type="molecule type" value="Genomic_DNA"/>
</dbReference>
<name>A0A433A216_9FUNG</name>
<reference evidence="2 3" key="1">
    <citation type="journal article" date="2018" name="New Phytol.">
        <title>Phylogenomics of Endogonaceae and evolution of mycorrhizas within Mucoromycota.</title>
        <authorList>
            <person name="Chang Y."/>
            <person name="Desiro A."/>
            <person name="Na H."/>
            <person name="Sandor L."/>
            <person name="Lipzen A."/>
            <person name="Clum A."/>
            <person name="Barry K."/>
            <person name="Grigoriev I.V."/>
            <person name="Martin F.M."/>
            <person name="Stajich J.E."/>
            <person name="Smith M.E."/>
            <person name="Bonito G."/>
            <person name="Spatafora J.W."/>
        </authorList>
    </citation>
    <scope>NUCLEOTIDE SEQUENCE [LARGE SCALE GENOMIC DNA]</scope>
    <source>
        <strain evidence="2 3">GMNB39</strain>
    </source>
</reference>
<dbReference type="GO" id="GO:0004672">
    <property type="term" value="F:protein kinase activity"/>
    <property type="evidence" value="ECO:0007669"/>
    <property type="project" value="InterPro"/>
</dbReference>
<dbReference type="PANTHER" id="PTHR24347">
    <property type="entry name" value="SERINE/THREONINE-PROTEIN KINASE"/>
    <property type="match status" value="1"/>
</dbReference>
<dbReference type="InterPro" id="IPR011009">
    <property type="entry name" value="Kinase-like_dom_sf"/>
</dbReference>
<dbReference type="InterPro" id="IPR000719">
    <property type="entry name" value="Prot_kinase_dom"/>
</dbReference>
<evidence type="ECO:0000313" key="3">
    <source>
        <dbReference type="Proteomes" id="UP000268093"/>
    </source>
</evidence>
<keyword evidence="3" id="KW-1185">Reference proteome</keyword>
<protein>
    <submittedName>
        <fullName evidence="2">Kinase-like domain-containing protein</fullName>
    </submittedName>
</protein>
<accession>A0A433A216</accession>